<dbReference type="AlphaFoldDB" id="A8RJD0"/>
<dbReference type="PaxDb" id="411902-CLOBOL_01169"/>
<sequence length="43" mass="5171">MYNYEIQTGTRKQGSQKCFFSFKEKLTIMKAAANIYKYKEIRI</sequence>
<reference evidence="1 2" key="1">
    <citation type="submission" date="2007-08" db="EMBL/GenBank/DDBJ databases">
        <authorList>
            <person name="Fulton L."/>
            <person name="Clifton S."/>
            <person name="Fulton B."/>
            <person name="Xu J."/>
            <person name="Minx P."/>
            <person name="Pepin K.H."/>
            <person name="Johnson M."/>
            <person name="Thiruvilangam P."/>
            <person name="Bhonagiri V."/>
            <person name="Nash W.E."/>
            <person name="Mardis E.R."/>
            <person name="Wilson R.K."/>
        </authorList>
    </citation>
    <scope>NUCLEOTIDE SEQUENCE [LARGE SCALE GENOMIC DNA]</scope>
    <source>
        <strain evidence="2">ATCC BAA-613 / DSM 15670 / CCUG 46953 / JCM 12243 / WAL 16351</strain>
    </source>
</reference>
<dbReference type="HOGENOM" id="CLU_3231675_0_0_9"/>
<proteinExistence type="predicted"/>
<dbReference type="EMBL" id="ABCC02000011">
    <property type="protein sequence ID" value="EDP18807.1"/>
    <property type="molecule type" value="Genomic_DNA"/>
</dbReference>
<protein>
    <submittedName>
        <fullName evidence="1">Uncharacterized protein</fullName>
    </submittedName>
</protein>
<comment type="caution">
    <text evidence="1">The sequence shown here is derived from an EMBL/GenBank/DDBJ whole genome shotgun (WGS) entry which is preliminary data.</text>
</comment>
<evidence type="ECO:0000313" key="2">
    <source>
        <dbReference type="Proteomes" id="UP000005396"/>
    </source>
</evidence>
<reference evidence="1 2" key="2">
    <citation type="submission" date="2007-09" db="EMBL/GenBank/DDBJ databases">
        <title>Draft genome sequence of Clostridium bolteae (ATCC BAA-613).</title>
        <authorList>
            <person name="Sudarsanam P."/>
            <person name="Ley R."/>
            <person name="Guruge J."/>
            <person name="Turnbaugh P.J."/>
            <person name="Mahowald M."/>
            <person name="Liep D."/>
            <person name="Gordon J."/>
        </authorList>
    </citation>
    <scope>NUCLEOTIDE SEQUENCE [LARGE SCALE GENOMIC DNA]</scope>
    <source>
        <strain evidence="2">ATCC BAA-613 / DSM 15670 / CCUG 46953 / JCM 12243 / WAL 16351</strain>
    </source>
</reference>
<dbReference type="Proteomes" id="UP000005396">
    <property type="component" value="Unassembled WGS sequence"/>
</dbReference>
<name>A8RJD0_ENTBW</name>
<organism evidence="1 2">
    <name type="scientific">Enterocloster bolteae (strain ATCC BAA-613 / DSM 15670 / CCUG 46953 / JCM 12243 / WAL 16351)</name>
    <name type="common">Clostridium bolteae</name>
    <dbReference type="NCBI Taxonomy" id="411902"/>
    <lineage>
        <taxon>Bacteria</taxon>
        <taxon>Bacillati</taxon>
        <taxon>Bacillota</taxon>
        <taxon>Clostridia</taxon>
        <taxon>Lachnospirales</taxon>
        <taxon>Lachnospiraceae</taxon>
        <taxon>Enterocloster</taxon>
    </lineage>
</organism>
<evidence type="ECO:0000313" key="1">
    <source>
        <dbReference type="EMBL" id="EDP18807.1"/>
    </source>
</evidence>
<accession>A8RJD0</accession>
<gene>
    <name evidence="1" type="ORF">CLOBOL_01169</name>
</gene>